<reference evidence="1 2" key="1">
    <citation type="submission" date="2021-03" db="EMBL/GenBank/DDBJ databases">
        <title>Sequencing the genomes of 1000 actinobacteria strains.</title>
        <authorList>
            <person name="Klenk H.-P."/>
        </authorList>
    </citation>
    <scope>NUCLEOTIDE SEQUENCE [LARGE SCALE GENOMIC DNA]</scope>
    <source>
        <strain evidence="1 2">DSM 46670</strain>
    </source>
</reference>
<organism evidence="1 2">
    <name type="scientific">Kibdelosporangium banguiense</name>
    <dbReference type="NCBI Taxonomy" id="1365924"/>
    <lineage>
        <taxon>Bacteria</taxon>
        <taxon>Bacillati</taxon>
        <taxon>Actinomycetota</taxon>
        <taxon>Actinomycetes</taxon>
        <taxon>Pseudonocardiales</taxon>
        <taxon>Pseudonocardiaceae</taxon>
        <taxon>Kibdelosporangium</taxon>
    </lineage>
</organism>
<evidence type="ECO:0000313" key="1">
    <source>
        <dbReference type="EMBL" id="MBP2323300.1"/>
    </source>
</evidence>
<name>A0ABS4TGY7_9PSEU</name>
<evidence type="ECO:0000313" key="2">
    <source>
        <dbReference type="Proteomes" id="UP001519332"/>
    </source>
</evidence>
<protein>
    <submittedName>
        <fullName evidence="1">Uncharacterized protein</fullName>
    </submittedName>
</protein>
<dbReference type="RefSeq" id="WP_209639484.1">
    <property type="nucleotide sequence ID" value="NZ_JAGINW010000001.1"/>
</dbReference>
<sequence>MTYPPALITLLDPDEARKAASFVKAIAEIEAKYVLDHVPGGIRIGGLTAPYVLARESNQHPLTLALETRTEQLRTDAPTVADIKADPKYWISGPGRDVASRTKCPHEYRLTDSCPNCDADLELADAKATQRW</sequence>
<gene>
    <name evidence="1" type="ORF">JOF56_003685</name>
</gene>
<dbReference type="EMBL" id="JAGINW010000001">
    <property type="protein sequence ID" value="MBP2323300.1"/>
    <property type="molecule type" value="Genomic_DNA"/>
</dbReference>
<dbReference type="Proteomes" id="UP001519332">
    <property type="component" value="Unassembled WGS sequence"/>
</dbReference>
<accession>A0ABS4TGY7</accession>
<comment type="caution">
    <text evidence="1">The sequence shown here is derived from an EMBL/GenBank/DDBJ whole genome shotgun (WGS) entry which is preliminary data.</text>
</comment>
<keyword evidence="2" id="KW-1185">Reference proteome</keyword>
<proteinExistence type="predicted"/>